<dbReference type="OMA" id="NITTCRR"/>
<proteinExistence type="predicted"/>
<protein>
    <submittedName>
        <fullName evidence="2">Uncharacterized protein</fullName>
    </submittedName>
</protein>
<sequence length="239" mass="27102">MITGSGKSRCPHRPQYESYEEKYERRQEKRGNIRRRNNTTMCHLVGKNKRKEAKEPLQSPRQKEFLRRRNLVTEELKGAEVCMSSGIEASLVSENRTGDVGERSSWTNLRLSPTNQETLNNPTAQFLTQFVLCESYNTFADGNLDSSPKSMLTVKVSKSCKGTQTTTESSAEKKNSGQQTDCGITVLDKEIIQLSNYLKEALHREIVLKQKMVILQELLTMLLKAAEQSWKVPDGQAKA</sequence>
<evidence type="ECO:0000256" key="1">
    <source>
        <dbReference type="SAM" id="MobiDB-lite"/>
    </source>
</evidence>
<evidence type="ECO:0000313" key="3">
    <source>
        <dbReference type="Proteomes" id="UP000694545"/>
    </source>
</evidence>
<name>A0A8D2KYS8_VARKO</name>
<dbReference type="Proteomes" id="UP000694545">
    <property type="component" value="Unplaced"/>
</dbReference>
<evidence type="ECO:0000313" key="2">
    <source>
        <dbReference type="Ensembl" id="ENSVKKP00000014209.1"/>
    </source>
</evidence>
<dbReference type="Ensembl" id="ENSVKKT00000014557.1">
    <property type="protein sequence ID" value="ENSVKKP00000014209.1"/>
    <property type="gene ID" value="ENSVKKG00000009786.1"/>
</dbReference>
<feature type="region of interest" description="Disordered" evidence="1">
    <location>
        <begin position="1"/>
        <end position="38"/>
    </location>
</feature>
<dbReference type="CDD" id="cd21912">
    <property type="entry name" value="CC1_T3JAM"/>
    <property type="match status" value="1"/>
</dbReference>
<keyword evidence="3" id="KW-1185">Reference proteome</keyword>
<accession>A0A8D2KYS8</accession>
<organism evidence="2 3">
    <name type="scientific">Varanus komodoensis</name>
    <name type="common">Komodo dragon</name>
    <dbReference type="NCBI Taxonomy" id="61221"/>
    <lineage>
        <taxon>Eukaryota</taxon>
        <taxon>Metazoa</taxon>
        <taxon>Chordata</taxon>
        <taxon>Craniata</taxon>
        <taxon>Vertebrata</taxon>
        <taxon>Euteleostomi</taxon>
        <taxon>Lepidosauria</taxon>
        <taxon>Squamata</taxon>
        <taxon>Bifurcata</taxon>
        <taxon>Unidentata</taxon>
        <taxon>Episquamata</taxon>
        <taxon>Toxicofera</taxon>
        <taxon>Anguimorpha</taxon>
        <taxon>Paleoanguimorpha</taxon>
        <taxon>Varanoidea</taxon>
        <taxon>Varanidae</taxon>
        <taxon>Varanus</taxon>
    </lineage>
</organism>
<dbReference type="AlphaFoldDB" id="A0A8D2KYS8"/>
<reference evidence="2" key="1">
    <citation type="submission" date="2025-08" db="UniProtKB">
        <authorList>
            <consortium name="Ensembl"/>
        </authorList>
    </citation>
    <scope>IDENTIFICATION</scope>
</reference>
<reference evidence="2" key="2">
    <citation type="submission" date="2025-09" db="UniProtKB">
        <authorList>
            <consortium name="Ensembl"/>
        </authorList>
    </citation>
    <scope>IDENTIFICATION</scope>
</reference>
<feature type="compositionally biased region" description="Basic and acidic residues" evidence="1">
    <location>
        <begin position="19"/>
        <end position="31"/>
    </location>
</feature>